<gene>
    <name evidence="1" type="ORF">F5144DRAFT_603111</name>
</gene>
<proteinExistence type="predicted"/>
<evidence type="ECO:0000313" key="1">
    <source>
        <dbReference type="EMBL" id="KAH6632371.1"/>
    </source>
</evidence>
<sequence>MALSLPRHWGHKIFLLLLLCKVGSTLITSSPSFLDKVGELVPAWETDDSDWGAREFDEYLPKLVDGKDPKFVGRYFELIDGEKENTVSGEFILKSQRLFNLGTGGLHGCTIVTIVSNRAVYMGYYWEVAAMGGKFGDFDPVSFAPTDPRGANFQKRVLNAIAGGDRDPETSGNPFNPRLYNRATDQTRVIITSPSVWEWQGPIVDGIGPETWLCRNRINQIIDAILGRFVANKPKVIVLPYKRLLWSMDSDGNPVGQDAHLVDQSARGSAFFQYKGKYIGSYWRLFYEYTIYRMGDEQWIGEHQPGPE</sequence>
<protein>
    <submittedName>
        <fullName evidence="1">Uncharacterized protein</fullName>
    </submittedName>
</protein>
<evidence type="ECO:0000313" key="2">
    <source>
        <dbReference type="Proteomes" id="UP000724584"/>
    </source>
</evidence>
<name>A0ACB7P841_9PEZI</name>
<dbReference type="EMBL" id="JAGIZQ010000004">
    <property type="protein sequence ID" value="KAH6632371.1"/>
    <property type="molecule type" value="Genomic_DNA"/>
</dbReference>
<reference evidence="1 2" key="1">
    <citation type="journal article" date="2021" name="Nat. Commun.">
        <title>Genetic determinants of endophytism in the Arabidopsis root mycobiome.</title>
        <authorList>
            <person name="Mesny F."/>
            <person name="Miyauchi S."/>
            <person name="Thiergart T."/>
            <person name="Pickel B."/>
            <person name="Atanasova L."/>
            <person name="Karlsson M."/>
            <person name="Huettel B."/>
            <person name="Barry K.W."/>
            <person name="Haridas S."/>
            <person name="Chen C."/>
            <person name="Bauer D."/>
            <person name="Andreopoulos W."/>
            <person name="Pangilinan J."/>
            <person name="LaButti K."/>
            <person name="Riley R."/>
            <person name="Lipzen A."/>
            <person name="Clum A."/>
            <person name="Drula E."/>
            <person name="Henrissat B."/>
            <person name="Kohler A."/>
            <person name="Grigoriev I.V."/>
            <person name="Martin F.M."/>
            <person name="Hacquard S."/>
        </authorList>
    </citation>
    <scope>NUCLEOTIDE SEQUENCE [LARGE SCALE GENOMIC DNA]</scope>
    <source>
        <strain evidence="1 2">MPI-SDFR-AT-0079</strain>
    </source>
</reference>
<dbReference type="Proteomes" id="UP000724584">
    <property type="component" value="Unassembled WGS sequence"/>
</dbReference>
<organism evidence="1 2">
    <name type="scientific">Chaetomium tenue</name>
    <dbReference type="NCBI Taxonomy" id="1854479"/>
    <lineage>
        <taxon>Eukaryota</taxon>
        <taxon>Fungi</taxon>
        <taxon>Dikarya</taxon>
        <taxon>Ascomycota</taxon>
        <taxon>Pezizomycotina</taxon>
        <taxon>Sordariomycetes</taxon>
        <taxon>Sordariomycetidae</taxon>
        <taxon>Sordariales</taxon>
        <taxon>Chaetomiaceae</taxon>
        <taxon>Chaetomium</taxon>
    </lineage>
</organism>
<comment type="caution">
    <text evidence="1">The sequence shown here is derived from an EMBL/GenBank/DDBJ whole genome shotgun (WGS) entry which is preliminary data.</text>
</comment>
<accession>A0ACB7P841</accession>
<keyword evidence="2" id="KW-1185">Reference proteome</keyword>